<comment type="caution">
    <text evidence="1">The sequence shown here is derived from an EMBL/GenBank/DDBJ whole genome shotgun (WGS) entry which is preliminary data.</text>
</comment>
<proteinExistence type="predicted"/>
<protein>
    <submittedName>
        <fullName evidence="1">Uncharacterized protein</fullName>
    </submittedName>
</protein>
<sequence length="107" mass="12098">MVATIHDTYWTVYAPVSYVLEESPIIDVVQASPVNGVVQEAPLNCVVREVAPMNDEVKECKLSPFVFYSTTQKMLACLVKINFAFRVLLSVVTDQKKKFESTQLQRL</sequence>
<gene>
    <name evidence="1" type="ORF">Bpfe_009425</name>
</gene>
<accession>A0AAD8FFH0</accession>
<organism evidence="1 2">
    <name type="scientific">Biomphalaria pfeifferi</name>
    <name type="common">Bloodfluke planorb</name>
    <name type="synonym">Freshwater snail</name>
    <dbReference type="NCBI Taxonomy" id="112525"/>
    <lineage>
        <taxon>Eukaryota</taxon>
        <taxon>Metazoa</taxon>
        <taxon>Spiralia</taxon>
        <taxon>Lophotrochozoa</taxon>
        <taxon>Mollusca</taxon>
        <taxon>Gastropoda</taxon>
        <taxon>Heterobranchia</taxon>
        <taxon>Euthyneura</taxon>
        <taxon>Panpulmonata</taxon>
        <taxon>Hygrophila</taxon>
        <taxon>Lymnaeoidea</taxon>
        <taxon>Planorbidae</taxon>
        <taxon>Biomphalaria</taxon>
    </lineage>
</organism>
<dbReference type="AlphaFoldDB" id="A0AAD8FFH0"/>
<reference evidence="1" key="1">
    <citation type="journal article" date="2023" name="PLoS Negl. Trop. Dis.">
        <title>A genome sequence for Biomphalaria pfeifferi, the major vector snail for the human-infecting parasite Schistosoma mansoni.</title>
        <authorList>
            <person name="Bu L."/>
            <person name="Lu L."/>
            <person name="Laidemitt M.R."/>
            <person name="Zhang S.M."/>
            <person name="Mutuku M."/>
            <person name="Mkoji G."/>
            <person name="Steinauer M."/>
            <person name="Loker E.S."/>
        </authorList>
    </citation>
    <scope>NUCLEOTIDE SEQUENCE</scope>
    <source>
        <strain evidence="1">KasaAsao</strain>
    </source>
</reference>
<dbReference type="Proteomes" id="UP001233172">
    <property type="component" value="Unassembled WGS sequence"/>
</dbReference>
<keyword evidence="2" id="KW-1185">Reference proteome</keyword>
<name>A0AAD8FFH0_BIOPF</name>
<reference evidence="1" key="2">
    <citation type="submission" date="2023-04" db="EMBL/GenBank/DDBJ databases">
        <authorList>
            <person name="Bu L."/>
            <person name="Lu L."/>
            <person name="Laidemitt M.R."/>
            <person name="Zhang S.M."/>
            <person name="Mutuku M."/>
            <person name="Mkoji G."/>
            <person name="Steinauer M."/>
            <person name="Loker E.S."/>
        </authorList>
    </citation>
    <scope>NUCLEOTIDE SEQUENCE</scope>
    <source>
        <strain evidence="1">KasaAsao</strain>
        <tissue evidence="1">Whole Snail</tissue>
    </source>
</reference>
<evidence type="ECO:0000313" key="2">
    <source>
        <dbReference type="Proteomes" id="UP001233172"/>
    </source>
</evidence>
<dbReference type="EMBL" id="JASAOG010000031">
    <property type="protein sequence ID" value="KAK0061264.1"/>
    <property type="molecule type" value="Genomic_DNA"/>
</dbReference>
<evidence type="ECO:0000313" key="1">
    <source>
        <dbReference type="EMBL" id="KAK0061264.1"/>
    </source>
</evidence>